<proteinExistence type="predicted"/>
<dbReference type="KEGG" id="lpil:LIP_2557"/>
<dbReference type="Proteomes" id="UP000065807">
    <property type="component" value="Chromosome"/>
</dbReference>
<dbReference type="AlphaFoldDB" id="A0A0K2SN06"/>
<evidence type="ECO:0000313" key="1">
    <source>
        <dbReference type="EMBL" id="BAS28387.1"/>
    </source>
</evidence>
<protein>
    <submittedName>
        <fullName evidence="1">Uncharacterized protein</fullName>
    </submittedName>
</protein>
<name>A0A0K2SN06_LIMPI</name>
<reference evidence="2" key="2">
    <citation type="journal article" date="2016" name="Int. J. Syst. Evol. Microbiol.">
        <title>Complete genome sequence and cell structure of Limnochorda pilosa, a Gram-negative spore-former within the phylum Firmicutes.</title>
        <authorList>
            <person name="Watanabe M."/>
            <person name="Kojima H."/>
            <person name="Fukui M."/>
        </authorList>
    </citation>
    <scope>NUCLEOTIDE SEQUENCE [LARGE SCALE GENOMIC DNA]</scope>
    <source>
        <strain evidence="2">HC45</strain>
    </source>
</reference>
<dbReference type="STRING" id="1555112.LIP_2557"/>
<organism evidence="1 2">
    <name type="scientific">Limnochorda pilosa</name>
    <dbReference type="NCBI Taxonomy" id="1555112"/>
    <lineage>
        <taxon>Bacteria</taxon>
        <taxon>Bacillati</taxon>
        <taxon>Bacillota</taxon>
        <taxon>Limnochordia</taxon>
        <taxon>Limnochordales</taxon>
        <taxon>Limnochordaceae</taxon>
        <taxon>Limnochorda</taxon>
    </lineage>
</organism>
<evidence type="ECO:0000313" key="2">
    <source>
        <dbReference type="Proteomes" id="UP000065807"/>
    </source>
</evidence>
<sequence length="183" mass="20038">MRLVETVVRAVYGRGSERFELPCDVRLNESSRYPEKVLGTHATNGRLLDSTIVTDAAGQKRVRVSGNVDLHAWCKGREGTFVVSRQVPFVREIAIPGAGEADFRNEEASARLLEEPSCGPGSLVKLDGDLCVRAPLRLHLGAEIVGDRRVFAYIRAASKPSKPVAPGLPEPAEWVKADEIDYD</sequence>
<dbReference type="EMBL" id="AP014924">
    <property type="protein sequence ID" value="BAS28387.1"/>
    <property type="molecule type" value="Genomic_DNA"/>
</dbReference>
<reference evidence="2" key="1">
    <citation type="submission" date="2015-07" db="EMBL/GenBank/DDBJ databases">
        <title>Complete genome sequence and phylogenetic analysis of Limnochorda pilosa.</title>
        <authorList>
            <person name="Watanabe M."/>
            <person name="Kojima H."/>
            <person name="Fukui M."/>
        </authorList>
    </citation>
    <scope>NUCLEOTIDE SEQUENCE [LARGE SCALE GENOMIC DNA]</scope>
    <source>
        <strain evidence="2">HC45</strain>
    </source>
</reference>
<gene>
    <name evidence="1" type="ORF">LIP_2557</name>
</gene>
<keyword evidence="2" id="KW-1185">Reference proteome</keyword>
<accession>A0A0K2SN06</accession>